<gene>
    <name evidence="8" type="ORF">HF325_001703</name>
</gene>
<evidence type="ECO:0000256" key="4">
    <source>
        <dbReference type="ARBA" id="ARBA00022833"/>
    </source>
</evidence>
<keyword evidence="9" id="KW-1185">Reference proteome</keyword>
<keyword evidence="2" id="KW-0479">Metal-binding</keyword>
<dbReference type="InterPro" id="IPR008906">
    <property type="entry name" value="HATC_C_dom"/>
</dbReference>
<evidence type="ECO:0000256" key="2">
    <source>
        <dbReference type="ARBA" id="ARBA00022723"/>
    </source>
</evidence>
<dbReference type="OrthoDB" id="3560146at2759"/>
<organism evidence="8 9">
    <name type="scientific">Metschnikowia pulcherrima</name>
    <dbReference type="NCBI Taxonomy" id="27326"/>
    <lineage>
        <taxon>Eukaryota</taxon>
        <taxon>Fungi</taxon>
        <taxon>Dikarya</taxon>
        <taxon>Ascomycota</taxon>
        <taxon>Saccharomycotina</taxon>
        <taxon>Pichiomycetes</taxon>
        <taxon>Metschnikowiaceae</taxon>
        <taxon>Metschnikowia</taxon>
    </lineage>
</organism>
<comment type="subcellular location">
    <subcellularLocation>
        <location evidence="1">Nucleus</location>
    </subcellularLocation>
</comment>
<dbReference type="PANTHER" id="PTHR46481:SF10">
    <property type="entry name" value="ZINC FINGER BED DOMAIN-CONTAINING PROTEIN 39"/>
    <property type="match status" value="1"/>
</dbReference>
<dbReference type="Proteomes" id="UP000649328">
    <property type="component" value="Unassembled WGS sequence"/>
</dbReference>
<accession>A0A8H7GW77</accession>
<dbReference type="GO" id="GO:0008270">
    <property type="term" value="F:zinc ion binding"/>
    <property type="evidence" value="ECO:0007669"/>
    <property type="project" value="UniProtKB-KW"/>
</dbReference>
<dbReference type="PANTHER" id="PTHR46481">
    <property type="entry name" value="ZINC FINGER BED DOMAIN-CONTAINING PROTEIN 4"/>
    <property type="match status" value="1"/>
</dbReference>
<feature type="region of interest" description="Disordered" evidence="6">
    <location>
        <begin position="260"/>
        <end position="284"/>
    </location>
</feature>
<evidence type="ECO:0000256" key="6">
    <source>
        <dbReference type="SAM" id="MobiDB-lite"/>
    </source>
</evidence>
<keyword evidence="5" id="KW-0539">Nucleus</keyword>
<protein>
    <recommendedName>
        <fullName evidence="7">HAT C-terminal dimerisation domain-containing protein</fullName>
    </recommendedName>
</protein>
<evidence type="ECO:0000256" key="3">
    <source>
        <dbReference type="ARBA" id="ARBA00022771"/>
    </source>
</evidence>
<dbReference type="EMBL" id="JACBPP010000002">
    <property type="protein sequence ID" value="KAF8004255.1"/>
    <property type="molecule type" value="Genomic_DNA"/>
</dbReference>
<evidence type="ECO:0000259" key="7">
    <source>
        <dbReference type="Pfam" id="PF05699"/>
    </source>
</evidence>
<evidence type="ECO:0000256" key="1">
    <source>
        <dbReference type="ARBA" id="ARBA00004123"/>
    </source>
</evidence>
<feature type="domain" description="HAT C-terminal dimerisation" evidence="7">
    <location>
        <begin position="567"/>
        <end position="643"/>
    </location>
</feature>
<dbReference type="InterPro" id="IPR052035">
    <property type="entry name" value="ZnF_BED_domain_contain"/>
</dbReference>
<dbReference type="Pfam" id="PF05699">
    <property type="entry name" value="Dimer_Tnp_hAT"/>
    <property type="match status" value="1"/>
</dbReference>
<dbReference type="AlphaFoldDB" id="A0A8H7GW77"/>
<evidence type="ECO:0000313" key="9">
    <source>
        <dbReference type="Proteomes" id="UP000649328"/>
    </source>
</evidence>
<dbReference type="GO" id="GO:0046983">
    <property type="term" value="F:protein dimerization activity"/>
    <property type="evidence" value="ECO:0007669"/>
    <property type="project" value="InterPro"/>
</dbReference>
<dbReference type="InterPro" id="IPR012337">
    <property type="entry name" value="RNaseH-like_sf"/>
</dbReference>
<dbReference type="GO" id="GO:0005634">
    <property type="term" value="C:nucleus"/>
    <property type="evidence" value="ECO:0007669"/>
    <property type="project" value="UniProtKB-SubCell"/>
</dbReference>
<dbReference type="SUPFAM" id="SSF53098">
    <property type="entry name" value="Ribonuclease H-like"/>
    <property type="match status" value="1"/>
</dbReference>
<keyword evidence="4" id="KW-0862">Zinc</keyword>
<name>A0A8H7GW77_9ASCO</name>
<evidence type="ECO:0000313" key="8">
    <source>
        <dbReference type="EMBL" id="KAF8004255.1"/>
    </source>
</evidence>
<keyword evidence="3" id="KW-0863">Zinc-finger</keyword>
<reference evidence="8" key="1">
    <citation type="submission" date="2020-10" db="EMBL/GenBank/DDBJ databases">
        <title>The Whole-Genome Sequence of Metschnikowia persimmonesis, a Novel Endophytic Yeast Species Isolated from Medicinal Plant Diospyros kaki Thumb.</title>
        <authorList>
            <person name="Rahmat E."/>
            <person name="Kang Y."/>
        </authorList>
    </citation>
    <scope>NUCLEOTIDE SEQUENCE</scope>
    <source>
        <strain evidence="8">KIOM G15050</strain>
    </source>
</reference>
<proteinExistence type="predicted"/>
<evidence type="ECO:0000256" key="5">
    <source>
        <dbReference type="ARBA" id="ARBA00023242"/>
    </source>
</evidence>
<sequence length="703" mass="80290">MAQEATKSGKPKEETILGTSLLDGLTGLPTEITDYFKVDKSKSKRLSGNRLDRPSYANCSPRQFKKIFTQFLIGANIPFNVCDEFLTKRMVDAARFGLLTTISRGQMMRLLKKLYSRQVKKMKAEFKEHDGRFALTMDEWKASNDNYFLGITVHFFTDLLELKRYNIGLEHIPKKGGNADSLTNSLFKVLTFYGIEDRIISISRDNASVMDKVIKLFKTRYEGKGVDDKFDGDIRCFGHITNLSVRALMAHAFPHLSKTAASKDSMEESNPAGDNNPIDDTLFQRDDTSMEDDEIFASLPADVKAFPDKVRKFIQSVHKNDLLGALFDLSVAKRKQTDNSKKEKLKKENLTRWLSEYEMIDSFLYFKEQFIDVYTEFGQLSRAEQTRIGVSEITASDWKYLEVLRDILHIFVEPTKSLQGSTYATIQETIPCVHALLEEIREVNTESLLKSHPSISEGLTAAYDKLYKYFPIYEEECGQLGIYYIATVLDPSYKLSFFETEKRFPQILSSNIKKKLEAIYQLYKLYYGEERQKLGEILKGISSTVRTSGNFRHLKRYKAIRVEANEIETYLKEEKENAEIVDFYRTKKGRNPILFQVAKDILAIPAMSAPAESLFSILGDIVTKKRNKLYPATTKMLAVVKDMVKKIGPDDIELGVDSDDESFVDDAELCSQITQEMNESESDDAEMEVDSNENNAVCILLDE</sequence>
<comment type="caution">
    <text evidence="8">The sequence shown here is derived from an EMBL/GenBank/DDBJ whole genome shotgun (WGS) entry which is preliminary data.</text>
</comment>